<feature type="transmembrane region" description="Helical" evidence="1">
    <location>
        <begin position="89"/>
        <end position="111"/>
    </location>
</feature>
<evidence type="ECO:0000313" key="3">
    <source>
        <dbReference type="Proteomes" id="UP000309992"/>
    </source>
</evidence>
<evidence type="ECO:0000256" key="1">
    <source>
        <dbReference type="SAM" id="Phobius"/>
    </source>
</evidence>
<accession>A0ABY2RV20</accession>
<dbReference type="RefSeq" id="WP_137097034.1">
    <property type="nucleotide sequence ID" value="NZ_SWMS01000030.1"/>
</dbReference>
<dbReference type="SUPFAM" id="SSF52540">
    <property type="entry name" value="P-loop containing nucleoside triphosphate hydrolases"/>
    <property type="match status" value="1"/>
</dbReference>
<dbReference type="EMBL" id="SWMS01000030">
    <property type="protein sequence ID" value="TKG61558.1"/>
    <property type="molecule type" value="Genomic_DNA"/>
</dbReference>
<keyword evidence="1" id="KW-0812">Transmembrane</keyword>
<keyword evidence="1" id="KW-0472">Membrane</keyword>
<name>A0ABY2RV20_9PSEU</name>
<keyword evidence="3" id="KW-1185">Reference proteome</keyword>
<organism evidence="2 3">
    <name type="scientific">Prauserella endophytica</name>
    <dbReference type="NCBI Taxonomy" id="1592324"/>
    <lineage>
        <taxon>Bacteria</taxon>
        <taxon>Bacillati</taxon>
        <taxon>Actinomycetota</taxon>
        <taxon>Actinomycetes</taxon>
        <taxon>Pseudonocardiales</taxon>
        <taxon>Pseudonocardiaceae</taxon>
        <taxon>Prauserella</taxon>
        <taxon>Prauserella coralliicola group</taxon>
    </lineage>
</organism>
<dbReference type="InterPro" id="IPR027417">
    <property type="entry name" value="P-loop_NTPase"/>
</dbReference>
<feature type="transmembrane region" description="Helical" evidence="1">
    <location>
        <begin position="59"/>
        <end position="77"/>
    </location>
</feature>
<reference evidence="2 3" key="1">
    <citation type="journal article" date="2015" name="Antonie Van Leeuwenhoek">
        <title>Prauserella endophytica sp. nov., an endophytic actinobacterium isolated from Tamarix taklamakanensis.</title>
        <authorList>
            <person name="Liu J.M."/>
            <person name="Habden X."/>
            <person name="Guo L."/>
            <person name="Tuo L."/>
            <person name="Jiang Z.K."/>
            <person name="Liu S.W."/>
            <person name="Liu X.F."/>
            <person name="Chen L."/>
            <person name="Li R.F."/>
            <person name="Zhang Y.Q."/>
            <person name="Sun C.H."/>
        </authorList>
    </citation>
    <scope>NUCLEOTIDE SEQUENCE [LARGE SCALE GENOMIC DNA]</scope>
    <source>
        <strain evidence="2 3">CGMCC 4.7182</strain>
    </source>
</reference>
<comment type="caution">
    <text evidence="2">The sequence shown here is derived from an EMBL/GenBank/DDBJ whole genome shotgun (WGS) entry which is preliminary data.</text>
</comment>
<sequence length="754" mass="79798">MAAQRVRWATEHNVAVAREIAPKTTTTTTNPLVKAEPKATLSDMERRWQLIDVRRKGHIPYWWTAATAATGTLGWGLSELFGATVSSGAATVTGLTVGGAAAGVHGVARLAKRRQLDVNKLRFTLASAASSTWITLTSLVGVSWWQMAVLGVSSAAIGAGYKRQLRHERDLLMNVPPPVHALPTPAPRPDLDEPIEPAEPDLPGEYVARWNTHIGCTGGVLEGSTLAGMHTTDLGVEGIVNLRPAKHTLQAALGAVPQVRSGLYLSADDGEDDPGEEVLFDQPGRSGGTRLSANQLRIQIVAKSPVKKSPFFERPLYADGQPGTALIGLYADGRGHAPWILYDNDGVWSGFICAGTGGGKSSLMDVLAVSVRGTGVMNTMFLDPQGGASSPTLVKNCSILALGEAQIVPALRALESIASARETYLNAHGLPALVPGKPVECPPGCPCGGVVPPGLMVFIDECDQVFDRKEDLGGTVVTLGDRFGTLAKRIRKLGVGFICASQYSGLKVFGNSELLRSNIATKNLAAFRTTSNQGGKLIPGLPVDPKTLPRRAGYGIVAGEDTRTAPMRALWAPRRGKDEHVNPPAFVDDVIAQYPEPPVHRIDTASIRGLLAPPESAAQHAQTTAMTRLSQLMGSNPSSPSSPVATVDTVAAVTSGGRTGGIFTVPAPVAHTERPVFDMASLSETDRAVVEVLRDGRGRTREIVEACGIDNPATRGRINRAIRSLTDKGWVVDGGHGRWQLTESAYNACRPNAA</sequence>
<keyword evidence="1" id="KW-1133">Transmembrane helix</keyword>
<evidence type="ECO:0000313" key="2">
    <source>
        <dbReference type="EMBL" id="TKG61558.1"/>
    </source>
</evidence>
<proteinExistence type="predicted"/>
<gene>
    <name evidence="2" type="ORF">FCN18_33510</name>
</gene>
<dbReference type="Gene3D" id="3.40.50.300">
    <property type="entry name" value="P-loop containing nucleotide triphosphate hydrolases"/>
    <property type="match status" value="1"/>
</dbReference>
<dbReference type="Proteomes" id="UP000309992">
    <property type="component" value="Unassembled WGS sequence"/>
</dbReference>
<protein>
    <submittedName>
        <fullName evidence="2">TrmB family transcriptional regulator</fullName>
    </submittedName>
</protein>
<feature type="transmembrane region" description="Helical" evidence="1">
    <location>
        <begin position="123"/>
        <end position="145"/>
    </location>
</feature>